<dbReference type="AlphaFoldDB" id="A0AAV6N590"/>
<evidence type="ECO:0000256" key="6">
    <source>
        <dbReference type="ARBA" id="ARBA00023102"/>
    </source>
</evidence>
<proteinExistence type="inferred from homology"/>
<dbReference type="PANTHER" id="PTHR42885">
    <property type="entry name" value="HISTIDINOL-PHOSPHATE AMINOTRANSFERASE-RELATED"/>
    <property type="match status" value="1"/>
</dbReference>
<evidence type="ECO:0000256" key="5">
    <source>
        <dbReference type="ARBA" id="ARBA00022898"/>
    </source>
</evidence>
<evidence type="ECO:0000256" key="3">
    <source>
        <dbReference type="ARBA" id="ARBA00022605"/>
    </source>
</evidence>
<sequence>MAVEDDFSFPTALEPYSRCGIDSPPLWRLSPTASPISYRQKTASNRSFRDDQKSDRFASVRFSASLQRRRRFSSDAAIDGEEEEEEEEEEEVAAEKMDVLWENFNEELSRSGRSRLMKTAEMEEIEIVKARRRMAELNLSETSGAVATRRKATGKTAFVKALKKLFLLHNKSRRNLQTRSRVNLSTPFLSSLYHFVLFIIISYPFGQRRLMGVIDFSNPCTRILPASEASRRANCSVAGRRKWAVAMTSQIPVEQVHVSQQRLAGDSFIRPHLRKLSPYQPILPFEVLSTRLGRKPEDIIKLDANENPYALGTMKFPNIYPDPESRRLRAALAIDSGLESDYILVGCGADELIDLIMRCVLDPGDKIVDCPPTFTMYEFDAAVNGALVIKVPRKPDFSLNVDLIKDVVVKEKPKCIFLTSPNNPDGSLISDEVLLKILELPILVVLDEAYIDFSSVESKMQWVKKYDNLIVLRTFSKRAGLAGLRVGYGAFPLSIIEYLWRAKQPYNVSVAAEIAGCAALQNPSYLEKVKNDLVQERERLFNLLKDVPFLNPYPSHSNFILCEVTSGKDAKKLKEDLAKMGVMIRHYDKKELKGYVRVTAGKPEHTDALMDCLRRLS</sequence>
<dbReference type="Proteomes" id="UP000685013">
    <property type="component" value="Chromosome 9"/>
</dbReference>
<feature type="coiled-coil region" evidence="9">
    <location>
        <begin position="78"/>
        <end position="140"/>
    </location>
</feature>
<protein>
    <recommendedName>
        <fullName evidence="8">Imidazole acetol-phosphate transaminase</fullName>
    </recommendedName>
</protein>
<dbReference type="GO" id="GO:0000105">
    <property type="term" value="P:L-histidine biosynthetic process"/>
    <property type="evidence" value="ECO:0007669"/>
    <property type="project" value="UniProtKB-KW"/>
</dbReference>
<evidence type="ECO:0000259" key="10">
    <source>
        <dbReference type="Pfam" id="PF00155"/>
    </source>
</evidence>
<feature type="domain" description="Aminotransferase class I/classII large" evidence="10">
    <location>
        <begin position="311"/>
        <end position="610"/>
    </location>
</feature>
<feature type="non-terminal residue" evidence="11">
    <location>
        <position position="1"/>
    </location>
</feature>
<comment type="pathway">
    <text evidence="7">Amino-acid biosynthesis.</text>
</comment>
<evidence type="ECO:0000256" key="9">
    <source>
        <dbReference type="SAM" id="Coils"/>
    </source>
</evidence>
<keyword evidence="2 11" id="KW-0032">Aminotransferase</keyword>
<evidence type="ECO:0000313" key="11">
    <source>
        <dbReference type="EMBL" id="KAG6592229.1"/>
    </source>
</evidence>
<dbReference type="PANTHER" id="PTHR42885:SF2">
    <property type="entry name" value="HISTIDINOL-PHOSPHATE AMINOTRANSFERASE"/>
    <property type="match status" value="1"/>
</dbReference>
<dbReference type="CDD" id="cd00609">
    <property type="entry name" value="AAT_like"/>
    <property type="match status" value="1"/>
</dbReference>
<name>A0AAV6N590_9ROSI</name>
<dbReference type="GO" id="GO:0030170">
    <property type="term" value="F:pyridoxal phosphate binding"/>
    <property type="evidence" value="ECO:0007669"/>
    <property type="project" value="InterPro"/>
</dbReference>
<dbReference type="InterPro" id="IPR005861">
    <property type="entry name" value="HisP_aminotrans"/>
</dbReference>
<evidence type="ECO:0000256" key="2">
    <source>
        <dbReference type="ARBA" id="ARBA00022576"/>
    </source>
</evidence>
<evidence type="ECO:0000313" key="12">
    <source>
        <dbReference type="Proteomes" id="UP000685013"/>
    </source>
</evidence>
<accession>A0AAV6N590</accession>
<keyword evidence="5" id="KW-0663">Pyridoxal phosphate</keyword>
<dbReference type="InterPro" id="IPR004839">
    <property type="entry name" value="Aminotransferase_I/II_large"/>
</dbReference>
<keyword evidence="6" id="KW-0368">Histidine biosynthesis</keyword>
<dbReference type="NCBIfam" id="TIGR01141">
    <property type="entry name" value="hisC"/>
    <property type="match status" value="1"/>
</dbReference>
<dbReference type="EMBL" id="JAGKQH010000009">
    <property type="protein sequence ID" value="KAG6592229.1"/>
    <property type="molecule type" value="Genomic_DNA"/>
</dbReference>
<keyword evidence="12" id="KW-1185">Reference proteome</keyword>
<keyword evidence="3" id="KW-0028">Amino-acid biosynthesis</keyword>
<keyword evidence="9" id="KW-0175">Coiled coil</keyword>
<dbReference type="GO" id="GO:0004400">
    <property type="term" value="F:histidinol-phosphate transaminase activity"/>
    <property type="evidence" value="ECO:0007669"/>
    <property type="project" value="InterPro"/>
</dbReference>
<dbReference type="Pfam" id="PF00155">
    <property type="entry name" value="Aminotran_1_2"/>
    <property type="match status" value="1"/>
</dbReference>
<evidence type="ECO:0000256" key="4">
    <source>
        <dbReference type="ARBA" id="ARBA00022679"/>
    </source>
</evidence>
<gene>
    <name evidence="11" type="primary">HISN6B</name>
    <name evidence="11" type="ORF">SDJN03_14575</name>
</gene>
<evidence type="ECO:0000256" key="7">
    <source>
        <dbReference type="ARBA" id="ARBA00029440"/>
    </source>
</evidence>
<comment type="caution">
    <text evidence="11">The sequence shown here is derived from an EMBL/GenBank/DDBJ whole genome shotgun (WGS) entry which is preliminary data.</text>
</comment>
<dbReference type="HAMAP" id="MF_01023">
    <property type="entry name" value="HisC_aminotrans_2"/>
    <property type="match status" value="1"/>
</dbReference>
<comment type="cofactor">
    <cofactor evidence="1">
        <name>pyridoxal 5'-phosphate</name>
        <dbReference type="ChEBI" id="CHEBI:597326"/>
    </cofactor>
</comment>
<reference evidence="11 12" key="1">
    <citation type="journal article" date="2021" name="Hortic Res">
        <title>The domestication of Cucurbita argyrosperma as revealed by the genome of its wild relative.</title>
        <authorList>
            <person name="Barrera-Redondo J."/>
            <person name="Sanchez-de la Vega G."/>
            <person name="Aguirre-Liguori J.A."/>
            <person name="Castellanos-Morales G."/>
            <person name="Gutierrez-Guerrero Y.T."/>
            <person name="Aguirre-Dugua X."/>
            <person name="Aguirre-Planter E."/>
            <person name="Tenaillon M.I."/>
            <person name="Lira-Saade R."/>
            <person name="Eguiarte L.E."/>
        </authorList>
    </citation>
    <scope>NUCLEOTIDE SEQUENCE [LARGE SCALE GENOMIC DNA]</scope>
    <source>
        <strain evidence="11">JBR-2021</strain>
    </source>
</reference>
<evidence type="ECO:0000256" key="1">
    <source>
        <dbReference type="ARBA" id="ARBA00001933"/>
    </source>
</evidence>
<keyword evidence="4" id="KW-0808">Transferase</keyword>
<organism evidence="11 12">
    <name type="scientific">Cucurbita argyrosperma subsp. sororia</name>
    <dbReference type="NCBI Taxonomy" id="37648"/>
    <lineage>
        <taxon>Eukaryota</taxon>
        <taxon>Viridiplantae</taxon>
        <taxon>Streptophyta</taxon>
        <taxon>Embryophyta</taxon>
        <taxon>Tracheophyta</taxon>
        <taxon>Spermatophyta</taxon>
        <taxon>Magnoliopsida</taxon>
        <taxon>eudicotyledons</taxon>
        <taxon>Gunneridae</taxon>
        <taxon>Pentapetalae</taxon>
        <taxon>rosids</taxon>
        <taxon>fabids</taxon>
        <taxon>Cucurbitales</taxon>
        <taxon>Cucurbitaceae</taxon>
        <taxon>Cucurbiteae</taxon>
        <taxon>Cucurbita</taxon>
    </lineage>
</organism>
<evidence type="ECO:0000256" key="8">
    <source>
        <dbReference type="ARBA" id="ARBA00030262"/>
    </source>
</evidence>